<dbReference type="InterPro" id="IPR001451">
    <property type="entry name" value="Hexapep"/>
</dbReference>
<proteinExistence type="inferred from homology"/>
<dbReference type="Pfam" id="PF00132">
    <property type="entry name" value="Hexapep"/>
    <property type="match status" value="1"/>
</dbReference>
<dbReference type="PANTHER" id="PTHR42811">
    <property type="entry name" value="SERINE ACETYLTRANSFERASE"/>
    <property type="match status" value="1"/>
</dbReference>
<accession>A0ABW0LJK5</accession>
<dbReference type="NCBIfam" id="TIGR01172">
    <property type="entry name" value="cysE"/>
    <property type="match status" value="1"/>
</dbReference>
<keyword evidence="8" id="KW-0198">Cysteine biosynthesis</keyword>
<evidence type="ECO:0000256" key="2">
    <source>
        <dbReference type="ARBA" id="ARBA00007274"/>
    </source>
</evidence>
<gene>
    <name evidence="12" type="primary">cysE</name>
    <name evidence="12" type="ORF">ACFPM4_14015</name>
</gene>
<protein>
    <recommendedName>
        <fullName evidence="4 11">Serine acetyltransferase</fullName>
        <ecNumber evidence="3 11">2.3.1.30</ecNumber>
    </recommendedName>
</protein>
<dbReference type="EMBL" id="JBHSMC010000019">
    <property type="protein sequence ID" value="MFC5465843.1"/>
    <property type="molecule type" value="Genomic_DNA"/>
</dbReference>
<comment type="pathway">
    <text evidence="1">Amino-acid biosynthesis; L-cysteine biosynthesis; L-cysteine from L-serine: step 1/2.</text>
</comment>
<evidence type="ECO:0000256" key="8">
    <source>
        <dbReference type="ARBA" id="ARBA00023192"/>
    </source>
</evidence>
<comment type="caution">
    <text evidence="12">The sequence shown here is derived from an EMBL/GenBank/DDBJ whole genome shotgun (WGS) entry which is preliminary data.</text>
</comment>
<dbReference type="RefSeq" id="WP_382352918.1">
    <property type="nucleotide sequence ID" value="NZ_JBHSMC010000019.1"/>
</dbReference>
<dbReference type="InterPro" id="IPR011004">
    <property type="entry name" value="Trimer_LpxA-like_sf"/>
</dbReference>
<reference evidence="13" key="1">
    <citation type="journal article" date="2019" name="Int. J. Syst. Evol. Microbiol.">
        <title>The Global Catalogue of Microorganisms (GCM) 10K type strain sequencing project: providing services to taxonomists for standard genome sequencing and annotation.</title>
        <authorList>
            <consortium name="The Broad Institute Genomics Platform"/>
            <consortium name="The Broad Institute Genome Sequencing Center for Infectious Disease"/>
            <person name="Wu L."/>
            <person name="Ma J."/>
        </authorList>
    </citation>
    <scope>NUCLEOTIDE SEQUENCE [LARGE SCALE GENOMIC DNA]</scope>
    <source>
        <strain evidence="13">CGMCC 1.12237</strain>
    </source>
</reference>
<dbReference type="Proteomes" id="UP001596147">
    <property type="component" value="Unassembled WGS sequence"/>
</dbReference>
<dbReference type="InterPro" id="IPR053376">
    <property type="entry name" value="Serine_acetyltransferase"/>
</dbReference>
<evidence type="ECO:0000256" key="3">
    <source>
        <dbReference type="ARBA" id="ARBA00013266"/>
    </source>
</evidence>
<dbReference type="EC" id="2.3.1.30" evidence="3 11"/>
<keyword evidence="5" id="KW-0028">Amino-acid biosynthesis</keyword>
<dbReference type="PIRSF" id="PIRSF000441">
    <property type="entry name" value="CysE"/>
    <property type="match status" value="1"/>
</dbReference>
<dbReference type="InterPro" id="IPR045304">
    <property type="entry name" value="LbH_SAT"/>
</dbReference>
<evidence type="ECO:0000256" key="4">
    <source>
        <dbReference type="ARBA" id="ARBA00018522"/>
    </source>
</evidence>
<dbReference type="InterPro" id="IPR018357">
    <property type="entry name" value="Hexapep_transf_CS"/>
</dbReference>
<keyword evidence="6 11" id="KW-0808">Transferase</keyword>
<keyword evidence="13" id="KW-1185">Reference proteome</keyword>
<organism evidence="12 13">
    <name type="scientific">Lederbergia graminis</name>
    <dbReference type="NCBI Taxonomy" id="735518"/>
    <lineage>
        <taxon>Bacteria</taxon>
        <taxon>Bacillati</taxon>
        <taxon>Bacillota</taxon>
        <taxon>Bacilli</taxon>
        <taxon>Bacillales</taxon>
        <taxon>Bacillaceae</taxon>
        <taxon>Lederbergia</taxon>
    </lineage>
</organism>
<dbReference type="Gene3D" id="2.160.10.10">
    <property type="entry name" value="Hexapeptide repeat proteins"/>
    <property type="match status" value="1"/>
</dbReference>
<dbReference type="SUPFAM" id="SSF51161">
    <property type="entry name" value="Trimeric LpxA-like enzymes"/>
    <property type="match status" value="1"/>
</dbReference>
<comment type="similarity">
    <text evidence="2 11">Belongs to the transferase hexapeptide repeat family.</text>
</comment>
<dbReference type="PROSITE" id="PS00101">
    <property type="entry name" value="HEXAPEP_TRANSFERASES"/>
    <property type="match status" value="1"/>
</dbReference>
<dbReference type="InterPro" id="IPR005881">
    <property type="entry name" value="Ser_O-AcTrfase"/>
</dbReference>
<dbReference type="Gene3D" id="1.10.3130.10">
    <property type="entry name" value="serine acetyltransferase, domain 1"/>
    <property type="match status" value="1"/>
</dbReference>
<comment type="catalytic activity">
    <reaction evidence="10 11">
        <text>L-serine + acetyl-CoA = O-acetyl-L-serine + CoA</text>
        <dbReference type="Rhea" id="RHEA:24560"/>
        <dbReference type="ChEBI" id="CHEBI:33384"/>
        <dbReference type="ChEBI" id="CHEBI:57287"/>
        <dbReference type="ChEBI" id="CHEBI:57288"/>
        <dbReference type="ChEBI" id="CHEBI:58340"/>
        <dbReference type="EC" id="2.3.1.30"/>
    </reaction>
</comment>
<dbReference type="GO" id="GO:0009001">
    <property type="term" value="F:serine O-acetyltransferase activity"/>
    <property type="evidence" value="ECO:0007669"/>
    <property type="project" value="UniProtKB-EC"/>
</dbReference>
<evidence type="ECO:0000256" key="6">
    <source>
        <dbReference type="ARBA" id="ARBA00022679"/>
    </source>
</evidence>
<evidence type="ECO:0000256" key="10">
    <source>
        <dbReference type="ARBA" id="ARBA00049486"/>
    </source>
</evidence>
<evidence type="ECO:0000256" key="1">
    <source>
        <dbReference type="ARBA" id="ARBA00004876"/>
    </source>
</evidence>
<keyword evidence="7" id="KW-0677">Repeat</keyword>
<keyword evidence="9 11" id="KW-0012">Acyltransferase</keyword>
<sequence length="218" mass="23905">MFKRIKEDIDTVFDQDPAARSSLEVILTYSGLHAIWAHRIAHAFYKRRMYFIARIISQIARFFTGIEIHPGATIGRRFFIDHGMGVVIGETCIIGNNVTVYQGVTLGGTGKEKGKRHPTVKDNALIATGAKVLGNITIGENSKVGAGSVVLKDVPNNSTVVGIPGRIVIQDGVKIGKDLNHSDLPDPMLDKFLALENQIIQLQKEIEKGAVYNDNKNL</sequence>
<evidence type="ECO:0000313" key="12">
    <source>
        <dbReference type="EMBL" id="MFC5465843.1"/>
    </source>
</evidence>
<evidence type="ECO:0000256" key="5">
    <source>
        <dbReference type="ARBA" id="ARBA00022605"/>
    </source>
</evidence>
<dbReference type="InterPro" id="IPR042122">
    <property type="entry name" value="Ser_AcTrfase_N_sf"/>
</dbReference>
<evidence type="ECO:0000256" key="7">
    <source>
        <dbReference type="ARBA" id="ARBA00022737"/>
    </source>
</evidence>
<evidence type="ECO:0000256" key="9">
    <source>
        <dbReference type="ARBA" id="ARBA00023315"/>
    </source>
</evidence>
<dbReference type="NCBIfam" id="NF041874">
    <property type="entry name" value="EPS_EpsC"/>
    <property type="match status" value="1"/>
</dbReference>
<evidence type="ECO:0000313" key="13">
    <source>
        <dbReference type="Proteomes" id="UP001596147"/>
    </source>
</evidence>
<evidence type="ECO:0000256" key="11">
    <source>
        <dbReference type="PIRNR" id="PIRNR000441"/>
    </source>
</evidence>
<name>A0ABW0LJK5_9BACI</name>
<dbReference type="CDD" id="cd03354">
    <property type="entry name" value="LbH_SAT"/>
    <property type="match status" value="1"/>
</dbReference>